<organism evidence="1 2">
    <name type="scientific">Acinetobacter calcoaceticus</name>
    <dbReference type="NCBI Taxonomy" id="471"/>
    <lineage>
        <taxon>Bacteria</taxon>
        <taxon>Pseudomonadati</taxon>
        <taxon>Pseudomonadota</taxon>
        <taxon>Gammaproteobacteria</taxon>
        <taxon>Moraxellales</taxon>
        <taxon>Moraxellaceae</taxon>
        <taxon>Acinetobacter</taxon>
        <taxon>Acinetobacter calcoaceticus/baumannii complex</taxon>
    </lineage>
</organism>
<dbReference type="OrthoDB" id="5875608at2"/>
<protein>
    <submittedName>
        <fullName evidence="1">Uncharacterized protein</fullName>
    </submittedName>
</protein>
<reference evidence="1 2" key="1">
    <citation type="submission" date="2019-03" db="EMBL/GenBank/DDBJ databases">
        <title>Genomic analyses of the natural microbiome of Caenorhabditis elegans.</title>
        <authorList>
            <person name="Samuel B."/>
        </authorList>
    </citation>
    <scope>NUCLEOTIDE SEQUENCE [LARGE SCALE GENOMIC DNA]</scope>
    <source>
        <strain evidence="1 2">JUb89</strain>
    </source>
</reference>
<accession>A0A4R1XCZ4</accession>
<gene>
    <name evidence="1" type="ORF">EC844_13110</name>
</gene>
<dbReference type="EMBL" id="SLVJ01000031">
    <property type="protein sequence ID" value="TCM60671.1"/>
    <property type="molecule type" value="Genomic_DNA"/>
</dbReference>
<comment type="caution">
    <text evidence="1">The sequence shown here is derived from an EMBL/GenBank/DDBJ whole genome shotgun (WGS) entry which is preliminary data.</text>
</comment>
<dbReference type="Proteomes" id="UP000294963">
    <property type="component" value="Unassembled WGS sequence"/>
</dbReference>
<evidence type="ECO:0000313" key="1">
    <source>
        <dbReference type="EMBL" id="TCM60671.1"/>
    </source>
</evidence>
<proteinExistence type="predicted"/>
<name>A0A4R1XCZ4_ACICA</name>
<keyword evidence="2" id="KW-1185">Reference proteome</keyword>
<sequence length="106" mass="12819">MKKLKYQYRQSIRITHKAYFGLIYPNIKSLYHKKFSTQQERGFYFLHVIEYKGYPLKIRAARGKGLAQVWDDLPASVYSVAKSWKHNSKRKHQYYKQHEQKYEIGS</sequence>
<evidence type="ECO:0000313" key="2">
    <source>
        <dbReference type="Proteomes" id="UP000294963"/>
    </source>
</evidence>
<dbReference type="AlphaFoldDB" id="A0A4R1XCZ4"/>